<feature type="transmembrane region" description="Helical" evidence="6">
    <location>
        <begin position="183"/>
        <end position="203"/>
    </location>
</feature>
<keyword evidence="6" id="KW-1003">Cell membrane</keyword>
<dbReference type="PROSITE" id="PS51012">
    <property type="entry name" value="ABC_TM2"/>
    <property type="match status" value="1"/>
</dbReference>
<proteinExistence type="inferred from homology"/>
<evidence type="ECO:0000259" key="7">
    <source>
        <dbReference type="PROSITE" id="PS51012"/>
    </source>
</evidence>
<keyword evidence="5" id="KW-0046">Antibiotic resistance</keyword>
<organism evidence="8 9">
    <name type="scientific">Microbacterium wangchenii</name>
    <dbReference type="NCBI Taxonomy" id="2541726"/>
    <lineage>
        <taxon>Bacteria</taxon>
        <taxon>Bacillati</taxon>
        <taxon>Actinomycetota</taxon>
        <taxon>Actinomycetes</taxon>
        <taxon>Micrococcales</taxon>
        <taxon>Microbacteriaceae</taxon>
        <taxon>Microbacterium</taxon>
    </lineage>
</organism>
<keyword evidence="4 6" id="KW-0472">Membrane</keyword>
<gene>
    <name evidence="8" type="ORF">E4K62_01860</name>
</gene>
<dbReference type="InterPro" id="IPR051784">
    <property type="entry name" value="Nod_factor_ABC_transporter"/>
</dbReference>
<evidence type="ECO:0000313" key="8">
    <source>
        <dbReference type="EMBL" id="QBR87547.1"/>
    </source>
</evidence>
<keyword evidence="9" id="KW-1185">Reference proteome</keyword>
<evidence type="ECO:0000256" key="3">
    <source>
        <dbReference type="ARBA" id="ARBA00022989"/>
    </source>
</evidence>
<dbReference type="EMBL" id="CP038266">
    <property type="protein sequence ID" value="QBR87547.1"/>
    <property type="molecule type" value="Genomic_DNA"/>
</dbReference>
<evidence type="ECO:0000256" key="5">
    <source>
        <dbReference type="ARBA" id="ARBA00023251"/>
    </source>
</evidence>
<feature type="transmembrane region" description="Helical" evidence="6">
    <location>
        <begin position="74"/>
        <end position="99"/>
    </location>
</feature>
<feature type="transmembrane region" description="Helical" evidence="6">
    <location>
        <begin position="153"/>
        <end position="177"/>
    </location>
</feature>
<evidence type="ECO:0000256" key="6">
    <source>
        <dbReference type="RuleBase" id="RU361157"/>
    </source>
</evidence>
<comment type="similarity">
    <text evidence="6">Belongs to the ABC-2 integral membrane protein family.</text>
</comment>
<evidence type="ECO:0000256" key="2">
    <source>
        <dbReference type="ARBA" id="ARBA00022692"/>
    </source>
</evidence>
<dbReference type="Pfam" id="PF01061">
    <property type="entry name" value="ABC2_membrane"/>
    <property type="match status" value="1"/>
</dbReference>
<dbReference type="InterPro" id="IPR013525">
    <property type="entry name" value="ABC2_TM"/>
</dbReference>
<keyword evidence="6" id="KW-0813">Transport</keyword>
<protein>
    <recommendedName>
        <fullName evidence="6">Transport permease protein</fullName>
    </recommendedName>
</protein>
<dbReference type="PANTHER" id="PTHR43229">
    <property type="entry name" value="NODULATION PROTEIN J"/>
    <property type="match status" value="1"/>
</dbReference>
<dbReference type="PIRSF" id="PIRSF006648">
    <property type="entry name" value="DrrB"/>
    <property type="match status" value="1"/>
</dbReference>
<dbReference type="InterPro" id="IPR000412">
    <property type="entry name" value="ABC_2_transport"/>
</dbReference>
<keyword evidence="2 6" id="KW-0812">Transmembrane</keyword>
<dbReference type="Proteomes" id="UP000295748">
    <property type="component" value="Chromosome"/>
</dbReference>
<accession>A0ABX5SQQ1</accession>
<sequence length="263" mass="27448">MCACSAPAGRAGRRRADMRATRALTKVEFVLFLRNPTSVFMALLLPSLLLLLQGYIIGGTLEPVAASGQRAIDFFLPIAIAIAVTSVAITNYPSAIGAYRESGVLRRLGTTPVGAHRVLLAQWLVSGATLLASILVASVLARLAFGAVAPRSAPLVVAVILLGAVAMMAVGSVIAAVAASAQIAYGMGFLVFVACLFTAGVWTPGPLMPEPVRTVSSFTPVGAMTQALTDAWYSGSTTWSPFLVMGAWAVVAGVVALRIFRWR</sequence>
<evidence type="ECO:0000256" key="4">
    <source>
        <dbReference type="ARBA" id="ARBA00023136"/>
    </source>
</evidence>
<dbReference type="InterPro" id="IPR047817">
    <property type="entry name" value="ABC2_TM_bact-type"/>
</dbReference>
<feature type="transmembrane region" description="Helical" evidence="6">
    <location>
        <begin position="239"/>
        <end position="260"/>
    </location>
</feature>
<comment type="subcellular location">
    <subcellularLocation>
        <location evidence="6">Cell membrane</location>
        <topology evidence="6">Multi-pass membrane protein</topology>
    </subcellularLocation>
    <subcellularLocation>
        <location evidence="1">Membrane</location>
        <topology evidence="1">Multi-pass membrane protein</topology>
    </subcellularLocation>
</comment>
<feature type="transmembrane region" description="Helical" evidence="6">
    <location>
        <begin position="39"/>
        <end position="62"/>
    </location>
</feature>
<reference evidence="8 9" key="1">
    <citation type="submission" date="2019-03" db="EMBL/GenBank/DDBJ databases">
        <authorList>
            <person name="Dong K."/>
        </authorList>
    </citation>
    <scope>NUCLEOTIDE SEQUENCE [LARGE SCALE GENOMIC DNA]</scope>
    <source>
        <strain evidence="9">dk512</strain>
    </source>
</reference>
<evidence type="ECO:0000313" key="9">
    <source>
        <dbReference type="Proteomes" id="UP000295748"/>
    </source>
</evidence>
<feature type="transmembrane region" description="Helical" evidence="6">
    <location>
        <begin position="119"/>
        <end position="141"/>
    </location>
</feature>
<feature type="domain" description="ABC transmembrane type-2" evidence="7">
    <location>
        <begin position="37"/>
        <end position="263"/>
    </location>
</feature>
<dbReference type="PANTHER" id="PTHR43229:SF2">
    <property type="entry name" value="NODULATION PROTEIN J"/>
    <property type="match status" value="1"/>
</dbReference>
<name>A0ABX5SQQ1_9MICO</name>
<evidence type="ECO:0000256" key="1">
    <source>
        <dbReference type="ARBA" id="ARBA00004141"/>
    </source>
</evidence>
<keyword evidence="3 6" id="KW-1133">Transmembrane helix</keyword>